<evidence type="ECO:0000313" key="6">
    <source>
        <dbReference type="Proteomes" id="UP000285060"/>
    </source>
</evidence>
<evidence type="ECO:0000313" key="4">
    <source>
        <dbReference type="EMBL" id="ETV98126.1"/>
    </source>
</evidence>
<dbReference type="PANTHER" id="PTHR10759">
    <property type="entry name" value="60S RIBOSOMAL PROTEIN L34"/>
    <property type="match status" value="1"/>
</dbReference>
<dbReference type="PROSITE" id="PS01145">
    <property type="entry name" value="RIBOSOMAL_L34E"/>
    <property type="match status" value="1"/>
</dbReference>
<dbReference type="OrthoDB" id="277449at2759"/>
<dbReference type="VEuPathDB" id="FungiDB:H310_08870"/>
<protein>
    <recommendedName>
        <fullName evidence="7">60S ribosomal protein L34</fullName>
    </recommendedName>
</protein>
<dbReference type="GO" id="GO:1990904">
    <property type="term" value="C:ribonucleoprotein complex"/>
    <property type="evidence" value="ECO:0007669"/>
    <property type="project" value="UniProtKB-KW"/>
</dbReference>
<dbReference type="InterPro" id="IPR008195">
    <property type="entry name" value="Ribosomal_eL34"/>
</dbReference>
<evidence type="ECO:0000256" key="1">
    <source>
        <dbReference type="ARBA" id="ARBA00009875"/>
    </source>
</evidence>
<dbReference type="InterPro" id="IPR038562">
    <property type="entry name" value="Ribosomal_eL34_C_sf"/>
</dbReference>
<comment type="similarity">
    <text evidence="1">Belongs to the eukaryotic ribosomal protein eL34 family.</text>
</comment>
<evidence type="ECO:0008006" key="7">
    <source>
        <dbReference type="Google" id="ProtNLM"/>
    </source>
</evidence>
<sequence>MVKNVRITYRRRHSYATKSNRIVPVKTPGGKLVAHYVKKHSHGPKCGDCKQALKGIKHFASKAYKNIAKSEKTVSRAYGGSRCAGCVRQRIVRAFLIEEQKIVKKVLLEKLSKKKAEKTA</sequence>
<dbReference type="PRINTS" id="PR01250">
    <property type="entry name" value="RIBOSOMALL34"/>
</dbReference>
<reference evidence="5 6" key="2">
    <citation type="submission" date="2018-08" db="EMBL/GenBank/DDBJ databases">
        <title>Aphanomyces genome sequencing and annotation.</title>
        <authorList>
            <person name="Minardi D."/>
            <person name="Oidtmann B."/>
            <person name="Van Der Giezen M."/>
            <person name="Studholme D.J."/>
        </authorList>
    </citation>
    <scope>NUCLEOTIDE SEQUENCE [LARGE SCALE GENOMIC DNA]</scope>
    <source>
        <strain evidence="5 6">NJM0002</strain>
    </source>
</reference>
<keyword evidence="2" id="KW-0689">Ribosomal protein</keyword>
<keyword evidence="3" id="KW-0687">Ribonucleoprotein</keyword>
<reference evidence="4" key="1">
    <citation type="submission" date="2013-12" db="EMBL/GenBank/DDBJ databases">
        <title>The Genome Sequence of Aphanomyces invadans NJM9701.</title>
        <authorList>
            <consortium name="The Broad Institute Genomics Platform"/>
            <person name="Russ C."/>
            <person name="Tyler B."/>
            <person name="van West P."/>
            <person name="Dieguez-Uribeondo J."/>
            <person name="Young S.K."/>
            <person name="Zeng Q."/>
            <person name="Gargeya S."/>
            <person name="Fitzgerald M."/>
            <person name="Abouelleil A."/>
            <person name="Alvarado L."/>
            <person name="Chapman S.B."/>
            <person name="Gainer-Dewar J."/>
            <person name="Goldberg J."/>
            <person name="Griggs A."/>
            <person name="Gujja S."/>
            <person name="Hansen M."/>
            <person name="Howarth C."/>
            <person name="Imamovic A."/>
            <person name="Ireland A."/>
            <person name="Larimer J."/>
            <person name="McCowan C."/>
            <person name="Murphy C."/>
            <person name="Pearson M."/>
            <person name="Poon T.W."/>
            <person name="Priest M."/>
            <person name="Roberts A."/>
            <person name="Saif S."/>
            <person name="Shea T."/>
            <person name="Sykes S."/>
            <person name="Wortman J."/>
            <person name="Nusbaum C."/>
            <person name="Birren B."/>
        </authorList>
    </citation>
    <scope>NUCLEOTIDE SEQUENCE [LARGE SCALE GENOMIC DNA]</scope>
    <source>
        <strain evidence="4">NJM9701</strain>
    </source>
</reference>
<dbReference type="GO" id="GO:0006412">
    <property type="term" value="P:translation"/>
    <property type="evidence" value="ECO:0007669"/>
    <property type="project" value="InterPro"/>
</dbReference>
<dbReference type="Proteomes" id="UP000285060">
    <property type="component" value="Unassembled WGS sequence"/>
</dbReference>
<evidence type="ECO:0000256" key="2">
    <source>
        <dbReference type="ARBA" id="ARBA00022980"/>
    </source>
</evidence>
<evidence type="ECO:0000256" key="3">
    <source>
        <dbReference type="ARBA" id="ARBA00023274"/>
    </source>
</evidence>
<gene>
    <name evidence="5" type="ORF">DYB32_004360</name>
    <name evidence="4" type="ORF">H310_08870</name>
</gene>
<proteinExistence type="inferred from homology"/>
<dbReference type="GeneID" id="20085920"/>
<dbReference type="Gene3D" id="6.20.340.10">
    <property type="match status" value="1"/>
</dbReference>
<dbReference type="InterPro" id="IPR018065">
    <property type="entry name" value="Ribosomal_eL34_CS"/>
</dbReference>
<name>A0A024TWV6_9STRA</name>
<dbReference type="Gene3D" id="6.20.370.70">
    <property type="match status" value="1"/>
</dbReference>
<dbReference type="AlphaFoldDB" id="A0A024TWV6"/>
<dbReference type="GO" id="GO:0005840">
    <property type="term" value="C:ribosome"/>
    <property type="evidence" value="ECO:0007669"/>
    <property type="project" value="UniProtKB-KW"/>
</dbReference>
<dbReference type="Pfam" id="PF01199">
    <property type="entry name" value="Ribosomal_L34e"/>
    <property type="match status" value="1"/>
</dbReference>
<keyword evidence="6" id="KW-1185">Reference proteome</keyword>
<accession>A0A024TWV6</accession>
<dbReference type="EMBL" id="QUSY01000324">
    <property type="protein sequence ID" value="RHY30380.1"/>
    <property type="molecule type" value="Genomic_DNA"/>
</dbReference>
<dbReference type="GO" id="GO:0003735">
    <property type="term" value="F:structural constituent of ribosome"/>
    <property type="evidence" value="ECO:0007669"/>
    <property type="project" value="InterPro"/>
</dbReference>
<dbReference type="EMBL" id="KI913970">
    <property type="protein sequence ID" value="ETV98126.1"/>
    <property type="molecule type" value="Genomic_DNA"/>
</dbReference>
<dbReference type="RefSeq" id="XP_008873001.1">
    <property type="nucleotide sequence ID" value="XM_008874779.1"/>
</dbReference>
<organism evidence="4">
    <name type="scientific">Aphanomyces invadans</name>
    <dbReference type="NCBI Taxonomy" id="157072"/>
    <lineage>
        <taxon>Eukaryota</taxon>
        <taxon>Sar</taxon>
        <taxon>Stramenopiles</taxon>
        <taxon>Oomycota</taxon>
        <taxon>Saprolegniomycetes</taxon>
        <taxon>Saprolegniales</taxon>
        <taxon>Verrucalvaceae</taxon>
        <taxon>Aphanomyces</taxon>
    </lineage>
</organism>
<dbReference type="STRING" id="157072.A0A024TWV6"/>
<dbReference type="eggNOG" id="KOG1790">
    <property type="taxonomic scope" value="Eukaryota"/>
</dbReference>
<evidence type="ECO:0000313" key="5">
    <source>
        <dbReference type="EMBL" id="RHY30380.1"/>
    </source>
</evidence>